<evidence type="ECO:0000256" key="2">
    <source>
        <dbReference type="SAM" id="Phobius"/>
    </source>
</evidence>
<dbReference type="AlphaFoldDB" id="A0A507AQ17"/>
<dbReference type="EMBL" id="SKBQ01000076">
    <property type="protein sequence ID" value="TPX08584.1"/>
    <property type="molecule type" value="Genomic_DNA"/>
</dbReference>
<comment type="caution">
    <text evidence="3">The sequence shown here is derived from an EMBL/GenBank/DDBJ whole genome shotgun (WGS) entry which is preliminary data.</text>
</comment>
<keyword evidence="4" id="KW-1185">Reference proteome</keyword>
<accession>A0A507AQ17</accession>
<dbReference type="InParanoid" id="A0A507AQ17"/>
<gene>
    <name evidence="3" type="ORF">E0L32_009923</name>
</gene>
<organism evidence="3 4">
    <name type="scientific">Thyridium curvatum</name>
    <dbReference type="NCBI Taxonomy" id="1093900"/>
    <lineage>
        <taxon>Eukaryota</taxon>
        <taxon>Fungi</taxon>
        <taxon>Dikarya</taxon>
        <taxon>Ascomycota</taxon>
        <taxon>Pezizomycotina</taxon>
        <taxon>Sordariomycetes</taxon>
        <taxon>Sordariomycetidae</taxon>
        <taxon>Thyridiales</taxon>
        <taxon>Thyridiaceae</taxon>
        <taxon>Thyridium</taxon>
    </lineage>
</organism>
<reference evidence="3 4" key="1">
    <citation type="submission" date="2019-06" db="EMBL/GenBank/DDBJ databases">
        <title>Draft genome sequence of the filamentous fungus Phialemoniopsis curvata isolated from diesel fuel.</title>
        <authorList>
            <person name="Varaljay V.A."/>
            <person name="Lyon W.J."/>
            <person name="Crouch A.L."/>
            <person name="Drake C.E."/>
            <person name="Hollomon J.M."/>
            <person name="Nadeau L.J."/>
            <person name="Nunn H.S."/>
            <person name="Stevenson B.S."/>
            <person name="Bojanowski C.L."/>
            <person name="Crookes-Goodson W.J."/>
        </authorList>
    </citation>
    <scope>NUCLEOTIDE SEQUENCE [LARGE SCALE GENOMIC DNA]</scope>
    <source>
        <strain evidence="3 4">D216</strain>
    </source>
</reference>
<evidence type="ECO:0000256" key="1">
    <source>
        <dbReference type="SAM" id="MobiDB-lite"/>
    </source>
</evidence>
<keyword evidence="2" id="KW-1133">Transmembrane helix</keyword>
<evidence type="ECO:0000313" key="4">
    <source>
        <dbReference type="Proteomes" id="UP000319257"/>
    </source>
</evidence>
<feature type="transmembrane region" description="Helical" evidence="2">
    <location>
        <begin position="44"/>
        <end position="63"/>
    </location>
</feature>
<keyword evidence="2" id="KW-0472">Membrane</keyword>
<name>A0A507AQ17_9PEZI</name>
<feature type="transmembrane region" description="Helical" evidence="2">
    <location>
        <begin position="104"/>
        <end position="126"/>
    </location>
</feature>
<dbReference type="GeneID" id="41977370"/>
<protein>
    <submittedName>
        <fullName evidence="3">Uncharacterized protein</fullName>
    </submittedName>
</protein>
<sequence length="138" mass="14894">MTLPNDPRAVATPPGRSIKVLAVLVFPAHFSAMSQLGIPPVYRALYISTVVPVAILGYVIGWSSNSRGLEDRRPGTQPTGGESVDPPVRSAAEKADIRDRAGMFLSALLALVITVAWFIIVGIRLMRCACHLEDGQLW</sequence>
<evidence type="ECO:0000313" key="3">
    <source>
        <dbReference type="EMBL" id="TPX08584.1"/>
    </source>
</evidence>
<dbReference type="Proteomes" id="UP000319257">
    <property type="component" value="Unassembled WGS sequence"/>
</dbReference>
<feature type="region of interest" description="Disordered" evidence="1">
    <location>
        <begin position="68"/>
        <end position="90"/>
    </location>
</feature>
<dbReference type="RefSeq" id="XP_030990295.1">
    <property type="nucleotide sequence ID" value="XM_031144938.1"/>
</dbReference>
<keyword evidence="2" id="KW-0812">Transmembrane</keyword>
<proteinExistence type="predicted"/>